<evidence type="ECO:0000256" key="2">
    <source>
        <dbReference type="ARBA" id="ARBA00023239"/>
    </source>
</evidence>
<organism evidence="3 4">
    <name type="scientific">Pythium insidiosum</name>
    <name type="common">Pythiosis disease agent</name>
    <dbReference type="NCBI Taxonomy" id="114742"/>
    <lineage>
        <taxon>Eukaryota</taxon>
        <taxon>Sar</taxon>
        <taxon>Stramenopiles</taxon>
        <taxon>Oomycota</taxon>
        <taxon>Peronosporomycetes</taxon>
        <taxon>Pythiales</taxon>
        <taxon>Pythiaceae</taxon>
        <taxon>Pythium</taxon>
    </lineage>
</organism>
<keyword evidence="2" id="KW-0456">Lyase</keyword>
<dbReference type="InterPro" id="IPR013024">
    <property type="entry name" value="GGCT-like"/>
</dbReference>
<accession>A0AAD5QA59</accession>
<dbReference type="GO" id="GO:0005737">
    <property type="term" value="C:cytoplasm"/>
    <property type="evidence" value="ECO:0007669"/>
    <property type="project" value="TreeGrafter"/>
</dbReference>
<name>A0AAD5QA59_PYTIN</name>
<evidence type="ECO:0000256" key="1">
    <source>
        <dbReference type="ARBA" id="ARBA00012344"/>
    </source>
</evidence>
<reference evidence="3" key="1">
    <citation type="submission" date="2021-12" db="EMBL/GenBank/DDBJ databases">
        <title>Prjna785345.</title>
        <authorList>
            <person name="Rujirawat T."/>
            <person name="Krajaejun T."/>
        </authorList>
    </citation>
    <scope>NUCLEOTIDE SEQUENCE</scope>
    <source>
        <strain evidence="3">Pi057C3</strain>
    </source>
</reference>
<dbReference type="AlphaFoldDB" id="A0AAD5QA59"/>
<dbReference type="Proteomes" id="UP001209570">
    <property type="component" value="Unassembled WGS sequence"/>
</dbReference>
<dbReference type="PANTHER" id="PTHR12192:SF2">
    <property type="entry name" value="GLUTATHIONE-SPECIFIC GAMMA-GLUTAMYLCYCLOTRANSFERASE 2"/>
    <property type="match status" value="1"/>
</dbReference>
<dbReference type="GO" id="GO:0061928">
    <property type="term" value="F:glutathione specific gamma-glutamylcyclotransferase activity"/>
    <property type="evidence" value="ECO:0007669"/>
    <property type="project" value="UniProtKB-EC"/>
</dbReference>
<dbReference type="InterPro" id="IPR006840">
    <property type="entry name" value="ChaC"/>
</dbReference>
<dbReference type="EMBL" id="JAKCXM010000161">
    <property type="protein sequence ID" value="KAJ0400154.1"/>
    <property type="molecule type" value="Genomic_DNA"/>
</dbReference>
<gene>
    <name evidence="3" type="ORF">P43SY_007173</name>
</gene>
<dbReference type="PANTHER" id="PTHR12192">
    <property type="entry name" value="CATION TRANSPORT PROTEIN CHAC-RELATED"/>
    <property type="match status" value="1"/>
</dbReference>
<dbReference type="GO" id="GO:0006751">
    <property type="term" value="P:glutathione catabolic process"/>
    <property type="evidence" value="ECO:0007669"/>
    <property type="project" value="InterPro"/>
</dbReference>
<sequence>MWVFGYGSIVWKTGFPAEETIFGYVKGWHRRFWQGSPDHRGSPEEKGRVVTLISSEQMKEFDDEHAHDEKDSITWGRLYKVPDEHIDGTLTQLDNREQAGYERCEVDVFCTDGKVRRAQVYIATPENSDFLGPARLDEMAHQIATRKGRSGPNFEYLYKLCHCMRELRVHDPHLVALENAVMNVYRSLGWSQDMWFDFE</sequence>
<keyword evidence="4" id="KW-1185">Reference proteome</keyword>
<dbReference type="SUPFAM" id="SSF110857">
    <property type="entry name" value="Gamma-glutamyl cyclotransferase-like"/>
    <property type="match status" value="1"/>
</dbReference>
<evidence type="ECO:0000313" key="4">
    <source>
        <dbReference type="Proteomes" id="UP001209570"/>
    </source>
</evidence>
<dbReference type="Gene3D" id="3.10.490.10">
    <property type="entry name" value="Gamma-glutamyl cyclotransferase-like"/>
    <property type="match status" value="1"/>
</dbReference>
<dbReference type="CDD" id="cd06661">
    <property type="entry name" value="GGCT_like"/>
    <property type="match status" value="1"/>
</dbReference>
<dbReference type="InterPro" id="IPR036568">
    <property type="entry name" value="GGCT-like_sf"/>
</dbReference>
<proteinExistence type="predicted"/>
<dbReference type="FunFam" id="3.10.490.10:FF:000013">
    <property type="entry name" value="Gamma-glutamylcyclotransferase"/>
    <property type="match status" value="1"/>
</dbReference>
<comment type="caution">
    <text evidence="3">The sequence shown here is derived from an EMBL/GenBank/DDBJ whole genome shotgun (WGS) entry which is preliminary data.</text>
</comment>
<dbReference type="Pfam" id="PF04752">
    <property type="entry name" value="ChaC"/>
    <property type="match status" value="1"/>
</dbReference>
<evidence type="ECO:0000313" key="3">
    <source>
        <dbReference type="EMBL" id="KAJ0400154.1"/>
    </source>
</evidence>
<dbReference type="EC" id="4.3.2.7" evidence="1"/>
<protein>
    <recommendedName>
        <fullName evidence="1">glutathione-specific gamma-glutamylcyclotransferase</fullName>
        <ecNumber evidence="1">4.3.2.7</ecNumber>
    </recommendedName>
</protein>